<evidence type="ECO:0000313" key="2">
    <source>
        <dbReference type="Proteomes" id="UP000772151"/>
    </source>
</evidence>
<reference evidence="1" key="1">
    <citation type="submission" date="2019-04" db="EMBL/GenBank/DDBJ databases">
        <title>Evolution of Biomass-Degrading Anaerobic Consortia Revealed by Metagenomics.</title>
        <authorList>
            <person name="Peng X."/>
        </authorList>
    </citation>
    <scope>NUCLEOTIDE SEQUENCE</scope>
    <source>
        <strain evidence="1">SIG242</strain>
    </source>
</reference>
<evidence type="ECO:0000313" key="1">
    <source>
        <dbReference type="EMBL" id="MBE6085484.1"/>
    </source>
</evidence>
<name>A0A927ZQT0_SELRU</name>
<dbReference type="AlphaFoldDB" id="A0A927ZQT0"/>
<protein>
    <submittedName>
        <fullName evidence="1">Uncharacterized protein</fullName>
    </submittedName>
</protein>
<gene>
    <name evidence="1" type="ORF">E7203_08565</name>
</gene>
<comment type="caution">
    <text evidence="1">The sequence shown here is derived from an EMBL/GenBank/DDBJ whole genome shotgun (WGS) entry which is preliminary data.</text>
</comment>
<dbReference type="Proteomes" id="UP000772151">
    <property type="component" value="Unassembled WGS sequence"/>
</dbReference>
<proteinExistence type="predicted"/>
<dbReference type="EMBL" id="SVCA01000007">
    <property type="protein sequence ID" value="MBE6085484.1"/>
    <property type="molecule type" value="Genomic_DNA"/>
</dbReference>
<organism evidence="1 2">
    <name type="scientific">Selenomonas ruminantium</name>
    <dbReference type="NCBI Taxonomy" id="971"/>
    <lineage>
        <taxon>Bacteria</taxon>
        <taxon>Bacillati</taxon>
        <taxon>Bacillota</taxon>
        <taxon>Negativicutes</taxon>
        <taxon>Selenomonadales</taxon>
        <taxon>Selenomonadaceae</taxon>
        <taxon>Selenomonas</taxon>
    </lineage>
</organism>
<accession>A0A927ZQT0</accession>
<dbReference type="RefSeq" id="WP_303669580.1">
    <property type="nucleotide sequence ID" value="NZ_SVCA01000007.1"/>
</dbReference>
<sequence length="176" mass="20041">MIDEKMLESHIQLAEKGKLVWQEIDVAFDADLYILFPHVADVYNYYALLHMEQYLETKGSKKVVLLFSEDVIAKALPLLCQRAVLTHELSSADIDALLKYYALFEFTSRLTIVSLTRPYDTCAENLLGVHGVTKEDLLCYDIFHFTGTPQKSAPIYDGDDKDIIDFLALGEQVMKL</sequence>